<reference evidence="1 2" key="1">
    <citation type="submission" date="2019-12" db="EMBL/GenBank/DDBJ databases">
        <title>Nocardia macrotermitis sp. nov. and Nocardia aurantia sp. nov., isolated from the gut of the fungus growing-termite Macrotermes natalensis.</title>
        <authorList>
            <person name="Christine B."/>
            <person name="Rene B."/>
        </authorList>
    </citation>
    <scope>NUCLEOTIDE SEQUENCE [LARGE SCALE GENOMIC DNA]</scope>
    <source>
        <strain evidence="1 2">DSM 102126</strain>
    </source>
</reference>
<evidence type="ECO:0008006" key="3">
    <source>
        <dbReference type="Google" id="ProtNLM"/>
    </source>
</evidence>
<dbReference type="Proteomes" id="UP000431901">
    <property type="component" value="Unassembled WGS sequence"/>
</dbReference>
<sequence>MAQAVRAFAPDGAGREPVPVLSALRPVVPGGGLRPGSVVGVGGHGAGTLGLALVAGASRHGGADGAGGWCAVVGMPDAGVAAAAGMGAAPQRLLLVDDPGDRWPDVVAALVEAVDLVLLRPPERPGAAAARRLSALARRHGCVLALAAFADAWPGVRLRLRVDESRWEGVGAGHGVLRARRARVSAEGRGGAWLWLPGPSGEVAPAERTRTRLEIVA</sequence>
<name>A0A6I4WLV5_9ACTN</name>
<comment type="caution">
    <text evidence="1">The sequence shown here is derived from an EMBL/GenBank/DDBJ whole genome shotgun (WGS) entry which is preliminary data.</text>
</comment>
<gene>
    <name evidence="1" type="ORF">GQ466_28355</name>
</gene>
<dbReference type="OrthoDB" id="3873597at2"/>
<accession>A0A6I4WLV5</accession>
<dbReference type="AlphaFoldDB" id="A0A6I4WLV5"/>
<organism evidence="1 2">
    <name type="scientific">Actinomadura rayongensis</name>
    <dbReference type="NCBI Taxonomy" id="1429076"/>
    <lineage>
        <taxon>Bacteria</taxon>
        <taxon>Bacillati</taxon>
        <taxon>Actinomycetota</taxon>
        <taxon>Actinomycetes</taxon>
        <taxon>Streptosporangiales</taxon>
        <taxon>Thermomonosporaceae</taxon>
        <taxon>Actinomadura</taxon>
    </lineage>
</organism>
<dbReference type="RefSeq" id="WP_161106117.1">
    <property type="nucleotide sequence ID" value="NZ_JBHLYI010000015.1"/>
</dbReference>
<protein>
    <recommendedName>
        <fullName evidence="3">Recombinase A</fullName>
    </recommendedName>
</protein>
<evidence type="ECO:0000313" key="2">
    <source>
        <dbReference type="Proteomes" id="UP000431901"/>
    </source>
</evidence>
<proteinExistence type="predicted"/>
<evidence type="ECO:0000313" key="1">
    <source>
        <dbReference type="EMBL" id="MXQ67934.1"/>
    </source>
</evidence>
<dbReference type="EMBL" id="WUTW01000009">
    <property type="protein sequence ID" value="MXQ67934.1"/>
    <property type="molecule type" value="Genomic_DNA"/>
</dbReference>
<keyword evidence="2" id="KW-1185">Reference proteome</keyword>